<dbReference type="InterPro" id="IPR036097">
    <property type="entry name" value="HisK_dim/P_sf"/>
</dbReference>
<dbReference type="SMART" id="SM00448">
    <property type="entry name" value="REC"/>
    <property type="match status" value="1"/>
</dbReference>
<dbReference type="SUPFAM" id="SSF55874">
    <property type="entry name" value="ATPase domain of HSP90 chaperone/DNA topoisomerase II/histidine kinase"/>
    <property type="match status" value="1"/>
</dbReference>
<comment type="caution">
    <text evidence="10">The sequence shown here is derived from an EMBL/GenBank/DDBJ whole genome shotgun (WGS) entry which is preliminary data.</text>
</comment>
<dbReference type="Pfam" id="PF02518">
    <property type="entry name" value="HATPase_c"/>
    <property type="match status" value="1"/>
</dbReference>
<dbReference type="Gene3D" id="1.10.287.130">
    <property type="match status" value="1"/>
</dbReference>
<evidence type="ECO:0000313" key="10">
    <source>
        <dbReference type="EMBL" id="MBC4017056.1"/>
    </source>
</evidence>
<keyword evidence="3 4" id="KW-0597">Phosphoprotein</keyword>
<dbReference type="PRINTS" id="PR00344">
    <property type="entry name" value="BCTRLSENSOR"/>
</dbReference>
<evidence type="ECO:0000313" key="11">
    <source>
        <dbReference type="Proteomes" id="UP000600101"/>
    </source>
</evidence>
<sequence length="550" mass="60187">MPQDVEDLKDLFENAPCGYISVEPAGRIIKANQTFAAWMGYEGNQLVGRRFQDLLSIAGKIYYETHFAPLLRMQGFFNEVALELLCANGSRLSVLVNAVERRDDAGRVRFIRITIFNASDRRRYEQQLLEARRAAEQASAELRELNLTLEARIEKAVQERMTAEDALRQAQKMEAVGQLTGGIAHDFNNLLAGITGSLELLRRRVAQGRLSELERYIVAAQGASKRAATLTHRLLAFSRRQALDPKPTDMNGLVAGMEDLIRRTMGPAVVVEVVAASGLWTTLVDANQLENALLNLCINARDAMPDGGKLMIETGNRWLDERTARDRDLPPGQYASLCVSDTGTGMPPEVIERAFDPFFTTKPIGKGTGLGLSMIYGFARQSGGQVRIYSELGRGTTMCLYLPRHFGEAEAAEAAEAARGIEAPRAEQGETVLVVDDEPTVRMLVTEVLEELGYRAIEAAAGPEGLRILQSNARIDLLITDVGLPGGMNGRQLAEAGQAVRPGLKVLFITGYAENAVISHGHLEPGMHMLTKPFAMDALASRIKRIITGG</sequence>
<dbReference type="CDD" id="cd00130">
    <property type="entry name" value="PAS"/>
    <property type="match status" value="1"/>
</dbReference>
<evidence type="ECO:0000259" key="9">
    <source>
        <dbReference type="PROSITE" id="PS50113"/>
    </source>
</evidence>
<dbReference type="PROSITE" id="PS50113">
    <property type="entry name" value="PAC"/>
    <property type="match status" value="1"/>
</dbReference>
<protein>
    <recommendedName>
        <fullName evidence="2">histidine kinase</fullName>
        <ecNumber evidence="2">2.7.13.3</ecNumber>
    </recommendedName>
</protein>
<name>A0A9X0QZV8_9PROT</name>
<dbReference type="Gene3D" id="3.30.565.10">
    <property type="entry name" value="Histidine kinase-like ATPase, C-terminal domain"/>
    <property type="match status" value="1"/>
</dbReference>
<dbReference type="PROSITE" id="PS50109">
    <property type="entry name" value="HIS_KIN"/>
    <property type="match status" value="1"/>
</dbReference>
<dbReference type="Pfam" id="PF00512">
    <property type="entry name" value="HisKA"/>
    <property type="match status" value="1"/>
</dbReference>
<dbReference type="InterPro" id="IPR003661">
    <property type="entry name" value="HisK_dim/P_dom"/>
</dbReference>
<feature type="coiled-coil region" evidence="5">
    <location>
        <begin position="121"/>
        <end position="173"/>
    </location>
</feature>
<feature type="modified residue" description="4-aspartylphosphate" evidence="4">
    <location>
        <position position="481"/>
    </location>
</feature>
<dbReference type="EC" id="2.7.13.3" evidence="2"/>
<evidence type="ECO:0000256" key="4">
    <source>
        <dbReference type="PROSITE-ProRule" id="PRU00169"/>
    </source>
</evidence>
<dbReference type="InterPro" id="IPR005467">
    <property type="entry name" value="His_kinase_dom"/>
</dbReference>
<dbReference type="InterPro" id="IPR004358">
    <property type="entry name" value="Sig_transdc_His_kin-like_C"/>
</dbReference>
<dbReference type="SUPFAM" id="SSF52172">
    <property type="entry name" value="CheY-like"/>
    <property type="match status" value="1"/>
</dbReference>
<feature type="domain" description="PAC" evidence="9">
    <location>
        <begin position="78"/>
        <end position="130"/>
    </location>
</feature>
<keyword evidence="5" id="KW-0175">Coiled coil</keyword>
<dbReference type="NCBIfam" id="TIGR00229">
    <property type="entry name" value="sensory_box"/>
    <property type="match status" value="1"/>
</dbReference>
<dbReference type="CDD" id="cd16919">
    <property type="entry name" value="HATPase_CckA-like"/>
    <property type="match status" value="1"/>
</dbReference>
<dbReference type="InterPro" id="IPR003594">
    <property type="entry name" value="HATPase_dom"/>
</dbReference>
<dbReference type="SUPFAM" id="SSF47384">
    <property type="entry name" value="Homodimeric domain of signal transducing histidine kinase"/>
    <property type="match status" value="1"/>
</dbReference>
<dbReference type="Proteomes" id="UP000600101">
    <property type="component" value="Unassembled WGS sequence"/>
</dbReference>
<dbReference type="Pfam" id="PF13426">
    <property type="entry name" value="PAS_9"/>
    <property type="match status" value="1"/>
</dbReference>
<dbReference type="EMBL" id="JACOMF010000022">
    <property type="protein sequence ID" value="MBC4017056.1"/>
    <property type="molecule type" value="Genomic_DNA"/>
</dbReference>
<dbReference type="InterPro" id="IPR001789">
    <property type="entry name" value="Sig_transdc_resp-reg_receiver"/>
</dbReference>
<dbReference type="Gene3D" id="3.40.50.2300">
    <property type="match status" value="1"/>
</dbReference>
<dbReference type="Pfam" id="PF00072">
    <property type="entry name" value="Response_reg"/>
    <property type="match status" value="1"/>
</dbReference>
<dbReference type="PROSITE" id="PS50110">
    <property type="entry name" value="RESPONSE_REGULATORY"/>
    <property type="match status" value="1"/>
</dbReference>
<evidence type="ECO:0000256" key="5">
    <source>
        <dbReference type="SAM" id="Coils"/>
    </source>
</evidence>
<evidence type="ECO:0000259" key="7">
    <source>
        <dbReference type="PROSITE" id="PS50110"/>
    </source>
</evidence>
<keyword evidence="11" id="KW-1185">Reference proteome</keyword>
<evidence type="ECO:0000256" key="2">
    <source>
        <dbReference type="ARBA" id="ARBA00012438"/>
    </source>
</evidence>
<dbReference type="InterPro" id="IPR000700">
    <property type="entry name" value="PAS-assoc_C"/>
</dbReference>
<dbReference type="SMART" id="SM00387">
    <property type="entry name" value="HATPase_c"/>
    <property type="match status" value="1"/>
</dbReference>
<accession>A0A9X0QZV8</accession>
<feature type="domain" description="Response regulatory" evidence="7">
    <location>
        <begin position="431"/>
        <end position="547"/>
    </location>
</feature>
<dbReference type="PANTHER" id="PTHR43065:SF42">
    <property type="entry name" value="TWO-COMPONENT SENSOR PPRA"/>
    <property type="match status" value="1"/>
</dbReference>
<evidence type="ECO:0000256" key="3">
    <source>
        <dbReference type="ARBA" id="ARBA00022553"/>
    </source>
</evidence>
<dbReference type="SMART" id="SM00091">
    <property type="entry name" value="PAS"/>
    <property type="match status" value="1"/>
</dbReference>
<dbReference type="CDD" id="cd00082">
    <property type="entry name" value="HisKA"/>
    <property type="match status" value="1"/>
</dbReference>
<dbReference type="SMART" id="SM00388">
    <property type="entry name" value="HisKA"/>
    <property type="match status" value="1"/>
</dbReference>
<dbReference type="InterPro" id="IPR036890">
    <property type="entry name" value="HATPase_C_sf"/>
</dbReference>
<dbReference type="RefSeq" id="WP_186771822.1">
    <property type="nucleotide sequence ID" value="NZ_JACOMF010000022.1"/>
</dbReference>
<feature type="domain" description="Histidine kinase" evidence="6">
    <location>
        <begin position="182"/>
        <end position="406"/>
    </location>
</feature>
<dbReference type="CDD" id="cd18161">
    <property type="entry name" value="REC_hyHK_blue-like"/>
    <property type="match status" value="1"/>
</dbReference>
<comment type="catalytic activity">
    <reaction evidence="1">
        <text>ATP + protein L-histidine = ADP + protein N-phospho-L-histidine.</text>
        <dbReference type="EC" id="2.7.13.3"/>
    </reaction>
</comment>
<dbReference type="SUPFAM" id="SSF55785">
    <property type="entry name" value="PYP-like sensor domain (PAS domain)"/>
    <property type="match status" value="1"/>
</dbReference>
<dbReference type="PROSITE" id="PS50112">
    <property type="entry name" value="PAS"/>
    <property type="match status" value="1"/>
</dbReference>
<reference evidence="10" key="1">
    <citation type="submission" date="2020-08" db="EMBL/GenBank/DDBJ databases">
        <authorList>
            <person name="Hu Y."/>
            <person name="Nguyen S.V."/>
            <person name="Li F."/>
            <person name="Fanning S."/>
        </authorList>
    </citation>
    <scope>NUCLEOTIDE SEQUENCE</scope>
    <source>
        <strain evidence="10">SYSU D8009</strain>
    </source>
</reference>
<dbReference type="InterPro" id="IPR011006">
    <property type="entry name" value="CheY-like_superfamily"/>
</dbReference>
<feature type="domain" description="PAS" evidence="8">
    <location>
        <begin position="4"/>
        <end position="49"/>
    </location>
</feature>
<dbReference type="GO" id="GO:0000155">
    <property type="term" value="F:phosphorelay sensor kinase activity"/>
    <property type="evidence" value="ECO:0007669"/>
    <property type="project" value="InterPro"/>
</dbReference>
<gene>
    <name evidence="10" type="ORF">H7965_17215</name>
</gene>
<evidence type="ECO:0000259" key="8">
    <source>
        <dbReference type="PROSITE" id="PS50112"/>
    </source>
</evidence>
<evidence type="ECO:0000256" key="1">
    <source>
        <dbReference type="ARBA" id="ARBA00000085"/>
    </source>
</evidence>
<dbReference type="AlphaFoldDB" id="A0A9X0QZV8"/>
<dbReference type="PANTHER" id="PTHR43065">
    <property type="entry name" value="SENSOR HISTIDINE KINASE"/>
    <property type="match status" value="1"/>
</dbReference>
<dbReference type="InterPro" id="IPR000014">
    <property type="entry name" value="PAS"/>
</dbReference>
<evidence type="ECO:0000259" key="6">
    <source>
        <dbReference type="PROSITE" id="PS50109"/>
    </source>
</evidence>
<dbReference type="InterPro" id="IPR035965">
    <property type="entry name" value="PAS-like_dom_sf"/>
</dbReference>
<proteinExistence type="predicted"/>
<organism evidence="10 11">
    <name type="scientific">Siccirubricoccus deserti</name>
    <dbReference type="NCBI Taxonomy" id="2013562"/>
    <lineage>
        <taxon>Bacteria</taxon>
        <taxon>Pseudomonadati</taxon>
        <taxon>Pseudomonadota</taxon>
        <taxon>Alphaproteobacteria</taxon>
        <taxon>Acetobacterales</taxon>
        <taxon>Roseomonadaceae</taxon>
        <taxon>Siccirubricoccus</taxon>
    </lineage>
</organism>
<dbReference type="Gene3D" id="3.30.450.20">
    <property type="entry name" value="PAS domain"/>
    <property type="match status" value="1"/>
</dbReference>